<dbReference type="AlphaFoldDB" id="A0AB39KYK0"/>
<organism evidence="1">
    <name type="scientific">Caulobacter sp. 73W</name>
    <dbReference type="NCBI Taxonomy" id="3161137"/>
    <lineage>
        <taxon>Bacteria</taxon>
        <taxon>Pseudomonadati</taxon>
        <taxon>Pseudomonadota</taxon>
        <taxon>Alphaproteobacteria</taxon>
        <taxon>Caulobacterales</taxon>
        <taxon>Caulobacteraceae</taxon>
        <taxon>Caulobacter</taxon>
    </lineage>
</organism>
<gene>
    <name evidence="1" type="ORF">ABOZ73_09305</name>
</gene>
<evidence type="ECO:0000313" key="1">
    <source>
        <dbReference type="EMBL" id="XDO98592.1"/>
    </source>
</evidence>
<name>A0AB39KYK0_9CAUL</name>
<accession>A0AB39KYK0</accession>
<protein>
    <submittedName>
        <fullName evidence="1">Uncharacterized protein</fullName>
    </submittedName>
</protein>
<sequence length="55" mass="5896">MTWVLDASAALAWAFLRTDAAEADRAIGYLDRLAIQKALVPELGHLEVTNALATA</sequence>
<dbReference type="Gene3D" id="3.40.50.1010">
    <property type="entry name" value="5'-nuclease"/>
    <property type="match status" value="1"/>
</dbReference>
<proteinExistence type="predicted"/>
<reference evidence="1" key="1">
    <citation type="submission" date="2024-06" db="EMBL/GenBank/DDBJ databases">
        <title>Caulobacter inopinatus, sp. nov.</title>
        <authorList>
            <person name="Donachie S.P."/>
        </authorList>
    </citation>
    <scope>NUCLEOTIDE SEQUENCE</scope>
    <source>
        <strain evidence="1">73W</strain>
    </source>
</reference>
<dbReference type="EMBL" id="CP158375">
    <property type="protein sequence ID" value="XDO98592.1"/>
    <property type="molecule type" value="Genomic_DNA"/>
</dbReference>
<dbReference type="RefSeq" id="WP_369062467.1">
    <property type="nucleotide sequence ID" value="NZ_CP158375.1"/>
</dbReference>